<evidence type="ECO:0000313" key="2">
    <source>
        <dbReference type="Proteomes" id="UP001208570"/>
    </source>
</evidence>
<dbReference type="AlphaFoldDB" id="A0AAD9J304"/>
<evidence type="ECO:0000313" key="1">
    <source>
        <dbReference type="EMBL" id="KAK2145123.1"/>
    </source>
</evidence>
<organism evidence="1 2">
    <name type="scientific">Paralvinella palmiformis</name>
    <dbReference type="NCBI Taxonomy" id="53620"/>
    <lineage>
        <taxon>Eukaryota</taxon>
        <taxon>Metazoa</taxon>
        <taxon>Spiralia</taxon>
        <taxon>Lophotrochozoa</taxon>
        <taxon>Annelida</taxon>
        <taxon>Polychaeta</taxon>
        <taxon>Sedentaria</taxon>
        <taxon>Canalipalpata</taxon>
        <taxon>Terebellida</taxon>
        <taxon>Terebelliformia</taxon>
        <taxon>Alvinellidae</taxon>
        <taxon>Paralvinella</taxon>
    </lineage>
</organism>
<name>A0AAD9J304_9ANNE</name>
<keyword evidence="2" id="KW-1185">Reference proteome</keyword>
<dbReference type="Proteomes" id="UP001208570">
    <property type="component" value="Unassembled WGS sequence"/>
</dbReference>
<comment type="caution">
    <text evidence="1">The sequence shown here is derived from an EMBL/GenBank/DDBJ whole genome shotgun (WGS) entry which is preliminary data.</text>
</comment>
<proteinExistence type="predicted"/>
<gene>
    <name evidence="1" type="ORF">LSH36_701g02000</name>
</gene>
<dbReference type="EMBL" id="JAODUP010000701">
    <property type="protein sequence ID" value="KAK2145123.1"/>
    <property type="molecule type" value="Genomic_DNA"/>
</dbReference>
<protein>
    <submittedName>
        <fullName evidence="1">Uncharacterized protein</fullName>
    </submittedName>
</protein>
<feature type="non-terminal residue" evidence="1">
    <location>
        <position position="52"/>
    </location>
</feature>
<reference evidence="1" key="1">
    <citation type="journal article" date="2023" name="Mol. Biol. Evol.">
        <title>Third-Generation Sequencing Reveals the Adaptive Role of the Epigenome in Three Deep-Sea Polychaetes.</title>
        <authorList>
            <person name="Perez M."/>
            <person name="Aroh O."/>
            <person name="Sun Y."/>
            <person name="Lan Y."/>
            <person name="Juniper S.K."/>
            <person name="Young C.R."/>
            <person name="Angers B."/>
            <person name="Qian P.Y."/>
        </authorList>
    </citation>
    <scope>NUCLEOTIDE SEQUENCE</scope>
    <source>
        <strain evidence="1">P08H-3</strain>
    </source>
</reference>
<accession>A0AAD9J304</accession>
<sequence>YIYILSPNTFYHNIKIHTIILNRWNLLPPKGELERVNLLCGASQRRRNHSKI</sequence>